<gene>
    <name evidence="1" type="ORF">C7S18_22895</name>
</gene>
<dbReference type="KEGG" id="xba:C7S18_22895"/>
<proteinExistence type="predicted"/>
<dbReference type="RefSeq" id="WP_106893766.1">
    <property type="nucleotide sequence ID" value="NZ_CP027860.1"/>
</dbReference>
<dbReference type="Gene3D" id="3.20.20.370">
    <property type="entry name" value="Glycoside hydrolase/deacetylase"/>
    <property type="match status" value="1"/>
</dbReference>
<dbReference type="GO" id="GO:0005975">
    <property type="term" value="P:carbohydrate metabolic process"/>
    <property type="evidence" value="ECO:0007669"/>
    <property type="project" value="InterPro"/>
</dbReference>
<keyword evidence="2" id="KW-1185">Reference proteome</keyword>
<reference evidence="1 2" key="2">
    <citation type="submission" date="2018-03" db="EMBL/GenBank/DDBJ databases">
        <authorList>
            <person name="Keele B.F."/>
        </authorList>
    </citation>
    <scope>NUCLEOTIDE SEQUENCE [LARGE SCALE GENOMIC DNA]</scope>
    <source>
        <strain evidence="1 2">D13</strain>
    </source>
</reference>
<sequence>MNDVAALELNADLGEMMDDGRTDALLMPWIQRANIACGGHAGDGDSMRAALRLAAAHRVRAGAHPSYPDREGFGRRACSLPQADVIASVLEQVSALVAEASALTIELDHIKPHGALYNQAAKDPGLAEALVAALKAHFPNQALLGLAGSAMAESCARQGYRFLAEAFLDRAYGADGQLRPRTLPGAVLTLDAALAQAAQLRQGWLVSSDGQRLDIQADSYCVHGDGAEALPLLKALYEAGYASPRL</sequence>
<dbReference type="NCBIfam" id="NF003816">
    <property type="entry name" value="PRK05406.1-5"/>
    <property type="match status" value="1"/>
</dbReference>
<dbReference type="SUPFAM" id="SSF88713">
    <property type="entry name" value="Glycoside hydrolase/deacetylase"/>
    <property type="match status" value="1"/>
</dbReference>
<dbReference type="InterPro" id="IPR011330">
    <property type="entry name" value="Glyco_hydro/deAcase_b/a-brl"/>
</dbReference>
<dbReference type="Pfam" id="PF03746">
    <property type="entry name" value="LamB_YcsF"/>
    <property type="match status" value="1"/>
</dbReference>
<dbReference type="PANTHER" id="PTHR30292">
    <property type="entry name" value="UNCHARACTERIZED PROTEIN YBGL-RELATED"/>
    <property type="match status" value="1"/>
</dbReference>
<dbReference type="InterPro" id="IPR005501">
    <property type="entry name" value="LamB/YcsF/PxpA-like"/>
</dbReference>
<accession>A0A2P1PYB6</accession>
<dbReference type="PANTHER" id="PTHR30292:SF0">
    <property type="entry name" value="5-OXOPROLINASE SUBUNIT A"/>
    <property type="match status" value="1"/>
</dbReference>
<evidence type="ECO:0000313" key="1">
    <source>
        <dbReference type="EMBL" id="AVP99847.1"/>
    </source>
</evidence>
<dbReference type="AlphaFoldDB" id="A0A2P1PYB6"/>
<organism evidence="1 2">
    <name type="scientific">Ahniella affigens</name>
    <dbReference type="NCBI Taxonomy" id="2021234"/>
    <lineage>
        <taxon>Bacteria</taxon>
        <taxon>Pseudomonadati</taxon>
        <taxon>Pseudomonadota</taxon>
        <taxon>Gammaproteobacteria</taxon>
        <taxon>Lysobacterales</taxon>
        <taxon>Rhodanobacteraceae</taxon>
        <taxon>Ahniella</taxon>
    </lineage>
</organism>
<evidence type="ECO:0000313" key="2">
    <source>
        <dbReference type="Proteomes" id="UP000241074"/>
    </source>
</evidence>
<dbReference type="EMBL" id="CP027860">
    <property type="protein sequence ID" value="AVP99847.1"/>
    <property type="molecule type" value="Genomic_DNA"/>
</dbReference>
<name>A0A2P1PYB6_9GAMM</name>
<dbReference type="Proteomes" id="UP000241074">
    <property type="component" value="Chromosome"/>
</dbReference>
<dbReference type="CDD" id="cd10801">
    <property type="entry name" value="LamB_YcsF_like_1"/>
    <property type="match status" value="1"/>
</dbReference>
<protein>
    <submittedName>
        <fullName evidence="1">LamB/YcsF family protein</fullName>
    </submittedName>
</protein>
<reference evidence="1 2" key="1">
    <citation type="submission" date="2018-03" db="EMBL/GenBank/DDBJ databases">
        <title>Ahniella affigens gen. nov., sp. nov., a gammaproteobacterium isolated from sandy soil near a stream.</title>
        <authorList>
            <person name="Ko Y."/>
            <person name="Kim J.-H."/>
        </authorList>
    </citation>
    <scope>NUCLEOTIDE SEQUENCE [LARGE SCALE GENOMIC DNA]</scope>
    <source>
        <strain evidence="1 2">D13</strain>
    </source>
</reference>
<dbReference type="OrthoDB" id="9773478at2"/>